<feature type="compositionally biased region" description="Basic and acidic residues" evidence="3">
    <location>
        <begin position="49"/>
        <end position="58"/>
    </location>
</feature>
<evidence type="ECO:0000313" key="4">
    <source>
        <dbReference type="EMBL" id="ACC99407.1"/>
    </source>
</evidence>
<feature type="non-terminal residue" evidence="4">
    <location>
        <position position="1"/>
    </location>
</feature>
<reference evidence="4 5" key="1">
    <citation type="journal article" date="2009" name="Virology">
        <title>Genomic diversity and interspecies host infection of alpha12 Macaca fascicularis papillomaviruses (MfPVs).</title>
        <authorList>
            <person name="Chen Z."/>
            <person name="van Doorslaer K."/>
            <person name="Desalle R."/>
            <person name="Wood C.E."/>
            <person name="Kaplan J.R."/>
            <person name="Wagner J.D."/>
            <person name="Burk R.D."/>
        </authorList>
    </citation>
    <scope>NUCLEOTIDE SEQUENCE [LARGE SCALE GENOMIC DNA]</scope>
    <source>
        <strain evidence="4">Mac616</strain>
    </source>
</reference>
<sequence length="93" mass="10175">CVIPTLCLALPSANQYPLLKLLTDCNAAPHPTPTPAPAPRKTCGRKHRPQSDNDEQTRHPTPCGPWTVTADSCWLELRTTTPQGTQIILTVHL</sequence>
<evidence type="ECO:0000256" key="3">
    <source>
        <dbReference type="SAM" id="MobiDB-lite"/>
    </source>
</evidence>
<evidence type="ECO:0000256" key="1">
    <source>
        <dbReference type="ARBA" id="ARBA00009551"/>
    </source>
</evidence>
<dbReference type="Pfam" id="PF02711">
    <property type="entry name" value="Pap_E4"/>
    <property type="match status" value="1"/>
</dbReference>
<dbReference type="EMBL" id="EU490515">
    <property type="protein sequence ID" value="ACC99407.1"/>
    <property type="molecule type" value="Genomic_DNA"/>
</dbReference>
<organism evidence="4 5">
    <name type="scientific">Macaca fascicularis papillomavirus 10</name>
    <dbReference type="NCBI Taxonomy" id="524653"/>
    <lineage>
        <taxon>Viruses</taxon>
        <taxon>Monodnaviria</taxon>
        <taxon>Shotokuvirae</taxon>
        <taxon>Cossaviricota</taxon>
        <taxon>Papovaviricetes</taxon>
        <taxon>Zurhausenvirales</taxon>
        <taxon>Papillomaviridae</taxon>
        <taxon>Firstpapillomavirinae</taxon>
        <taxon>Alphapapillomavirus</taxon>
        <taxon>Rhesus papillomavirus type 1</taxon>
    </lineage>
</organism>
<keyword evidence="2" id="KW-0244">Early protein</keyword>
<gene>
    <name evidence="4" type="primary">E4</name>
</gene>
<dbReference type="InterPro" id="IPR003861">
    <property type="entry name" value="Papilloma_E4"/>
</dbReference>
<comment type="similarity">
    <text evidence="1">Belongs to the papillomaviridae E4 protein family.</text>
</comment>
<evidence type="ECO:0000256" key="2">
    <source>
        <dbReference type="ARBA" id="ARBA00022518"/>
    </source>
</evidence>
<feature type="region of interest" description="Disordered" evidence="3">
    <location>
        <begin position="27"/>
        <end position="63"/>
    </location>
</feature>
<protein>
    <submittedName>
        <fullName evidence="4">E4</fullName>
    </submittedName>
</protein>
<proteinExistence type="inferred from homology"/>
<evidence type="ECO:0000313" key="5">
    <source>
        <dbReference type="Proteomes" id="UP000101907"/>
    </source>
</evidence>
<name>C3RUC5_RHPV1</name>
<accession>C3RUC5</accession>
<dbReference type="Proteomes" id="UP000101907">
    <property type="component" value="Segment"/>
</dbReference>